<organism evidence="1 2">
    <name type="scientific">Botrytis fragariae</name>
    <dbReference type="NCBI Taxonomy" id="1964551"/>
    <lineage>
        <taxon>Eukaryota</taxon>
        <taxon>Fungi</taxon>
        <taxon>Dikarya</taxon>
        <taxon>Ascomycota</taxon>
        <taxon>Pezizomycotina</taxon>
        <taxon>Leotiomycetes</taxon>
        <taxon>Helotiales</taxon>
        <taxon>Sclerotiniaceae</taxon>
        <taxon>Botrytis</taxon>
    </lineage>
</organism>
<evidence type="ECO:0000313" key="1">
    <source>
        <dbReference type="EMBL" id="KAF5871182.1"/>
    </source>
</evidence>
<dbReference type="EMBL" id="JABFCT010000012">
    <property type="protein sequence ID" value="KAF5871182.1"/>
    <property type="molecule type" value="Genomic_DNA"/>
</dbReference>
<keyword evidence="2" id="KW-1185">Reference proteome</keyword>
<sequence length="87" mass="9249">MVADSVQIANCAPSQYLGAYLEESHKRVVSGSPKEPSPAVAFSRLVAEGAETRQRENGNKSGCIAEATNLEKSVSSHGTKHDHSILL</sequence>
<accession>A0A8H6APE7</accession>
<gene>
    <name evidence="1" type="ORF">Bfra_007696ia</name>
</gene>
<dbReference type="AlphaFoldDB" id="A0A8H6APE7"/>
<comment type="caution">
    <text evidence="1">The sequence shown here is derived from an EMBL/GenBank/DDBJ whole genome shotgun (WGS) entry which is preliminary data.</text>
</comment>
<proteinExistence type="predicted"/>
<evidence type="ECO:0000313" key="2">
    <source>
        <dbReference type="Proteomes" id="UP000531561"/>
    </source>
</evidence>
<protein>
    <submittedName>
        <fullName evidence="1">Uncharacterized protein</fullName>
    </submittedName>
</protein>
<dbReference type="GeneID" id="59261758"/>
<reference evidence="1 2" key="1">
    <citation type="journal article" date="2020" name="Phytopathology">
        <title>A high-quality genome resource of Botrytis fragariae, a new and rapidly spreading fungal pathogen causing strawberry gray mold in the U.S.A.</title>
        <authorList>
            <person name="Wu Y."/>
            <person name="Saski C.A."/>
            <person name="Schnabel G."/>
            <person name="Xiao S."/>
            <person name="Hu M."/>
        </authorList>
    </citation>
    <scope>NUCLEOTIDE SEQUENCE [LARGE SCALE GENOMIC DNA]</scope>
    <source>
        <strain evidence="1 2">BVB16</strain>
    </source>
</reference>
<dbReference type="Proteomes" id="UP000531561">
    <property type="component" value="Unassembled WGS sequence"/>
</dbReference>
<dbReference type="RefSeq" id="XP_037190129.1">
    <property type="nucleotide sequence ID" value="XM_037338066.1"/>
</dbReference>
<dbReference type="OrthoDB" id="10338960at2759"/>
<name>A0A8H6APE7_9HELO</name>